<dbReference type="RefSeq" id="WP_258331248.1">
    <property type="nucleotide sequence ID" value="NZ_JAPTGG010000005.1"/>
</dbReference>
<accession>A0A9J6RL90</accession>
<comment type="caution">
    <text evidence="1">The sequence shown here is derived from an EMBL/GenBank/DDBJ whole genome shotgun (WGS) entry which is preliminary data.</text>
</comment>
<name>A0A9J6RL90_9GAMM</name>
<dbReference type="InterPro" id="IPR010265">
    <property type="entry name" value="Phage_lambda_TipM"/>
</dbReference>
<dbReference type="Pfam" id="PF05939">
    <property type="entry name" value="Phage_min_tail"/>
    <property type="match status" value="1"/>
</dbReference>
<evidence type="ECO:0000313" key="2">
    <source>
        <dbReference type="Proteomes" id="UP001069090"/>
    </source>
</evidence>
<keyword evidence="2" id="KW-1185">Reference proteome</keyword>
<proteinExistence type="predicted"/>
<dbReference type="AlphaFoldDB" id="A0A9J6RL90"/>
<evidence type="ECO:0000313" key="1">
    <source>
        <dbReference type="EMBL" id="MCZ0865097.1"/>
    </source>
</evidence>
<organism evidence="1 2">
    <name type="scientific">Dasania phycosphaerae</name>
    <dbReference type="NCBI Taxonomy" id="2950436"/>
    <lineage>
        <taxon>Bacteria</taxon>
        <taxon>Pseudomonadati</taxon>
        <taxon>Pseudomonadota</taxon>
        <taxon>Gammaproteobacteria</taxon>
        <taxon>Cellvibrionales</taxon>
        <taxon>Spongiibacteraceae</taxon>
        <taxon>Dasania</taxon>
    </lineage>
</organism>
<reference evidence="1 2" key="1">
    <citation type="submission" date="2022-12" db="EMBL/GenBank/DDBJ databases">
        <title>Dasania phycosphaerae sp. nov., isolated from particulate material of the south coast of Korea.</title>
        <authorList>
            <person name="Jiang Y."/>
        </authorList>
    </citation>
    <scope>NUCLEOTIDE SEQUENCE [LARGE SCALE GENOMIC DNA]</scope>
    <source>
        <strain evidence="1 2">GY-19</strain>
    </source>
</reference>
<sequence>MADPLPAIDPSYSSAPRTEYETLVADFGDGYEQRAGAGLNSHKTHWQLVWVAISKAEADQLKDFLDERGGHTAFAWTPPGELNSRKWVCKGLNGPKPEKGNLYTLSISIREVFDL</sequence>
<dbReference type="EMBL" id="JAPTGG010000005">
    <property type="protein sequence ID" value="MCZ0865097.1"/>
    <property type="molecule type" value="Genomic_DNA"/>
</dbReference>
<protein>
    <submittedName>
        <fullName evidence="1">Phage tail protein</fullName>
    </submittedName>
</protein>
<gene>
    <name evidence="1" type="ORF">O0V09_07800</name>
</gene>
<dbReference type="Proteomes" id="UP001069090">
    <property type="component" value="Unassembled WGS sequence"/>
</dbReference>